<dbReference type="Pfam" id="PF06028">
    <property type="entry name" value="DUF915"/>
    <property type="match status" value="1"/>
</dbReference>
<dbReference type="EMBL" id="AZCZ01000011">
    <property type="protein sequence ID" value="KRK37334.1"/>
    <property type="molecule type" value="Genomic_DNA"/>
</dbReference>
<organism evidence="1 2">
    <name type="scientific">Levilactobacillus parabrevis ATCC 53295</name>
    <dbReference type="NCBI Taxonomy" id="1267003"/>
    <lineage>
        <taxon>Bacteria</taxon>
        <taxon>Bacillati</taxon>
        <taxon>Bacillota</taxon>
        <taxon>Bacilli</taxon>
        <taxon>Lactobacillales</taxon>
        <taxon>Lactobacillaceae</taxon>
        <taxon>Levilactobacillus</taxon>
    </lineage>
</organism>
<dbReference type="PATRIC" id="fig|1267003.4.peg.212"/>
<name>A0A0R1GT48_9LACO</name>
<dbReference type="Gene3D" id="3.40.50.1820">
    <property type="entry name" value="alpha/beta hydrolase"/>
    <property type="match status" value="1"/>
</dbReference>
<protein>
    <submittedName>
        <fullName evidence="1">Alpha beta hydrolase</fullName>
    </submittedName>
</protein>
<evidence type="ECO:0000313" key="1">
    <source>
        <dbReference type="EMBL" id="KRK37334.1"/>
    </source>
</evidence>
<dbReference type="AlphaFoldDB" id="A0A0R1GT48"/>
<dbReference type="eggNOG" id="COG4814">
    <property type="taxonomic scope" value="Bacteria"/>
</dbReference>
<dbReference type="GO" id="GO:0016787">
    <property type="term" value="F:hydrolase activity"/>
    <property type="evidence" value="ECO:0007669"/>
    <property type="project" value="UniProtKB-KW"/>
</dbReference>
<gene>
    <name evidence="1" type="ORF">FD07_GL000202</name>
</gene>
<accession>A0A0R1GT48</accession>
<reference evidence="1 2" key="1">
    <citation type="journal article" date="2015" name="Genome Announc.">
        <title>Expanding the biotechnology potential of lactobacilli through comparative genomics of 213 strains and associated genera.</title>
        <authorList>
            <person name="Sun Z."/>
            <person name="Harris H.M."/>
            <person name="McCann A."/>
            <person name="Guo C."/>
            <person name="Argimon S."/>
            <person name="Zhang W."/>
            <person name="Yang X."/>
            <person name="Jeffery I.B."/>
            <person name="Cooney J.C."/>
            <person name="Kagawa T.F."/>
            <person name="Liu W."/>
            <person name="Song Y."/>
            <person name="Salvetti E."/>
            <person name="Wrobel A."/>
            <person name="Rasinkangas P."/>
            <person name="Parkhill J."/>
            <person name="Rea M.C."/>
            <person name="O'Sullivan O."/>
            <person name="Ritari J."/>
            <person name="Douillard F.P."/>
            <person name="Paul Ross R."/>
            <person name="Yang R."/>
            <person name="Briner A.E."/>
            <person name="Felis G.E."/>
            <person name="de Vos W.M."/>
            <person name="Barrangou R."/>
            <person name="Klaenhammer T.R."/>
            <person name="Caufield P.W."/>
            <person name="Cui Y."/>
            <person name="Zhang H."/>
            <person name="O'Toole P.W."/>
        </authorList>
    </citation>
    <scope>NUCLEOTIDE SEQUENCE [LARGE SCALE GENOMIC DNA]</scope>
    <source>
        <strain evidence="1 2">ATCC 53295</strain>
    </source>
</reference>
<evidence type="ECO:0000313" key="2">
    <source>
        <dbReference type="Proteomes" id="UP000051176"/>
    </source>
</evidence>
<dbReference type="InterPro" id="IPR029058">
    <property type="entry name" value="AB_hydrolase_fold"/>
</dbReference>
<dbReference type="SUPFAM" id="SSF53474">
    <property type="entry name" value="alpha/beta-Hydrolases"/>
    <property type="match status" value="1"/>
</dbReference>
<proteinExistence type="predicted"/>
<keyword evidence="1" id="KW-0378">Hydrolase</keyword>
<dbReference type="STRING" id="357278.IV61_GL001874"/>
<comment type="caution">
    <text evidence="1">The sequence shown here is derived from an EMBL/GenBank/DDBJ whole genome shotgun (WGS) entry which is preliminary data.</text>
</comment>
<sequence length="252" mass="27959">MSRLAVAPQPLMRRRTDVTYSAVPTLLIPGWGGHAWTYNGLLRWLAQQGYGHKVLTVRVDWHGGLHFAGDWSVTATNPLIQVLFDHSLTRDYQPQVKWLTAILAALKARYGVTAYNAVAHSWGGSAAVHSLVLHGHRADLPQLRRLILLGAPVDEGKAGGPADMAYERLRAAQYRLPVTYQSAVINVYGTLSGRLTDGSVPVYQVTALRPILADSAVTYREVHVPETSHGQLHASRRMWRLIVRLIWGQIPK</sequence>
<dbReference type="Proteomes" id="UP000051176">
    <property type="component" value="Unassembled WGS sequence"/>
</dbReference>
<dbReference type="InterPro" id="IPR010315">
    <property type="entry name" value="DUF915_hydro-like"/>
</dbReference>
<keyword evidence="2" id="KW-1185">Reference proteome</keyword>